<keyword evidence="4" id="KW-1185">Reference proteome</keyword>
<name>A0A8H4QTL1_9AGAR</name>
<reference evidence="3 4" key="1">
    <citation type="submission" date="2019-12" db="EMBL/GenBank/DDBJ databases">
        <authorList>
            <person name="Floudas D."/>
            <person name="Bentzer J."/>
            <person name="Ahren D."/>
            <person name="Johansson T."/>
            <person name="Persson P."/>
            <person name="Tunlid A."/>
        </authorList>
    </citation>
    <scope>NUCLEOTIDE SEQUENCE [LARGE SCALE GENOMIC DNA]</scope>
    <source>
        <strain evidence="3 4">CBS 102.39</strain>
    </source>
</reference>
<evidence type="ECO:0008006" key="5">
    <source>
        <dbReference type="Google" id="ProtNLM"/>
    </source>
</evidence>
<comment type="caution">
    <text evidence="3">The sequence shown here is derived from an EMBL/GenBank/DDBJ whole genome shotgun (WGS) entry which is preliminary data.</text>
</comment>
<dbReference type="InterPro" id="IPR052389">
    <property type="entry name" value="Sec_Metab_Biosynth-Assoc"/>
</dbReference>
<feature type="domain" description="Acyl-CoA thioesterase-like N-terminal HotDog" evidence="1">
    <location>
        <begin position="30"/>
        <end position="115"/>
    </location>
</feature>
<feature type="domain" description="Acyl-CoA thioesterase-like C-terminal" evidence="2">
    <location>
        <begin position="183"/>
        <end position="289"/>
    </location>
</feature>
<protein>
    <recommendedName>
        <fullName evidence="5">Thioesterase family protein</fullName>
    </recommendedName>
</protein>
<dbReference type="Pfam" id="PF13622">
    <property type="entry name" value="4HBT_3"/>
    <property type="match status" value="1"/>
</dbReference>
<dbReference type="SUPFAM" id="SSF54637">
    <property type="entry name" value="Thioesterase/thiol ester dehydrase-isomerase"/>
    <property type="match status" value="1"/>
</dbReference>
<dbReference type="InterPro" id="IPR049450">
    <property type="entry name" value="ACOT8-like_C"/>
</dbReference>
<dbReference type="Pfam" id="PF20789">
    <property type="entry name" value="4HBT_3C"/>
    <property type="match status" value="1"/>
</dbReference>
<organism evidence="3 4">
    <name type="scientific">Agrocybe pediades</name>
    <dbReference type="NCBI Taxonomy" id="84607"/>
    <lineage>
        <taxon>Eukaryota</taxon>
        <taxon>Fungi</taxon>
        <taxon>Dikarya</taxon>
        <taxon>Basidiomycota</taxon>
        <taxon>Agaricomycotina</taxon>
        <taxon>Agaricomycetes</taxon>
        <taxon>Agaricomycetidae</taxon>
        <taxon>Agaricales</taxon>
        <taxon>Agaricineae</taxon>
        <taxon>Strophariaceae</taxon>
        <taxon>Agrocybe</taxon>
    </lineage>
</organism>
<dbReference type="PANTHER" id="PTHR38110:SF1">
    <property type="entry name" value="THIOESTERASE DOMAIN-CONTAINING PROTEIN"/>
    <property type="match status" value="1"/>
</dbReference>
<evidence type="ECO:0000259" key="2">
    <source>
        <dbReference type="Pfam" id="PF20789"/>
    </source>
</evidence>
<sequence length="336" mass="36992">MAPFSKAVIVQQAPSTDASGTTKLYKGNVDPEWTIGSVPNGGYVLALVMDACIRFQSTTAHVDPMHITAHYIRTTATAPFEVRVRNIRTGAMFTNITAELVQEGVLKVMAHAIFGVNNHSSRDKLKLTLNPPSTYARRHPLYTDPSTAIDKPLRHTWSFHKRAKWTTEKEILSKNEPNGVNRTSASTVGGGGVEWGAWFEFTDEGEEITNTSLCFLADMCLNTPTLLPPSERPGLTTSWYPTMTLALEFKNKIPPPSSKHASRTVGLYSLGRFMTAPQGRHEAYVEVWTAPSALGEAPKADNWREDQICLATATQMGITLPFEVNQRKGKSTSAKL</sequence>
<accession>A0A8H4QTL1</accession>
<evidence type="ECO:0000313" key="4">
    <source>
        <dbReference type="Proteomes" id="UP000521872"/>
    </source>
</evidence>
<dbReference type="EMBL" id="JAACJL010000030">
    <property type="protein sequence ID" value="KAF4617117.1"/>
    <property type="molecule type" value="Genomic_DNA"/>
</dbReference>
<evidence type="ECO:0000259" key="1">
    <source>
        <dbReference type="Pfam" id="PF13622"/>
    </source>
</evidence>
<dbReference type="InterPro" id="IPR042171">
    <property type="entry name" value="Acyl-CoA_hotdog"/>
</dbReference>
<dbReference type="PANTHER" id="PTHR38110">
    <property type="entry name" value="CHROMOSOME 23, WHOLE GENOME SHOTGUN SEQUENCE"/>
    <property type="match status" value="1"/>
</dbReference>
<proteinExistence type="predicted"/>
<gene>
    <name evidence="3" type="ORF">D9613_005964</name>
</gene>
<dbReference type="Proteomes" id="UP000521872">
    <property type="component" value="Unassembled WGS sequence"/>
</dbReference>
<dbReference type="InterPro" id="IPR049449">
    <property type="entry name" value="TesB_ACOT8-like_N"/>
</dbReference>
<dbReference type="Gene3D" id="2.40.160.210">
    <property type="entry name" value="Acyl-CoA thioesterase, double hotdog domain"/>
    <property type="match status" value="1"/>
</dbReference>
<dbReference type="AlphaFoldDB" id="A0A8H4QTL1"/>
<evidence type="ECO:0000313" key="3">
    <source>
        <dbReference type="EMBL" id="KAF4617117.1"/>
    </source>
</evidence>
<dbReference type="InterPro" id="IPR029069">
    <property type="entry name" value="HotDog_dom_sf"/>
</dbReference>